<dbReference type="Proteomes" id="UP000254208">
    <property type="component" value="Unassembled WGS sequence"/>
</dbReference>
<dbReference type="InterPro" id="IPR029465">
    <property type="entry name" value="ATPgrasp_TupA"/>
</dbReference>
<gene>
    <name evidence="1" type="ORF">NCTC11801_01490</name>
</gene>
<dbReference type="Pfam" id="PF14305">
    <property type="entry name" value="ATPgrasp_TupA"/>
    <property type="match status" value="1"/>
</dbReference>
<evidence type="ECO:0000313" key="1">
    <source>
        <dbReference type="EMBL" id="SUC30560.1"/>
    </source>
</evidence>
<name>A0A379FP77_PRORE</name>
<dbReference type="AlphaFoldDB" id="A0A379FP77"/>
<dbReference type="EMBL" id="UGTZ01000001">
    <property type="protein sequence ID" value="SUC30560.1"/>
    <property type="molecule type" value="Genomic_DNA"/>
</dbReference>
<proteinExistence type="predicted"/>
<evidence type="ECO:0000313" key="2">
    <source>
        <dbReference type="Proteomes" id="UP000254208"/>
    </source>
</evidence>
<sequence>MVGARMKKAEYFIKKLRTLIMSDKTYLTNKFTKKLNYRPDFKAPKSFNEKVNFRMLRDKNPLYSQFADKLTVREYISRTIGNEYLVPIIDTYKNVDEIDISKLPERFVLKCNHDSGSSIICRNKAQFNWLKAKNKLDFHLTKNLYYITRERHYKTIPAQIMCEEYIDLFANKNRKLVPETCRVHCFSGKPVYAEIDYTDEFGNEFINIYDINWQLQPVTFGYPNMLEPVSEPPLFKEMLRLAEILVTPFDYCRADFLMSDENTLYFSELTFAPNAGRTKISPLSWDFKLGELWEQRIVRNTRHSPIEAQLAPSTVNKKK</sequence>
<reference evidence="1 2" key="1">
    <citation type="submission" date="2018-06" db="EMBL/GenBank/DDBJ databases">
        <authorList>
            <consortium name="Pathogen Informatics"/>
            <person name="Doyle S."/>
        </authorList>
    </citation>
    <scope>NUCLEOTIDE SEQUENCE [LARGE SCALE GENOMIC DNA]</scope>
    <source>
        <strain evidence="1 2">NCTC11801</strain>
    </source>
</reference>
<protein>
    <submittedName>
        <fullName evidence="1">Uncharacterized protein</fullName>
    </submittedName>
</protein>
<accession>A0A379FP77</accession>
<organism evidence="1 2">
    <name type="scientific">Providencia rettgeri</name>
    <dbReference type="NCBI Taxonomy" id="587"/>
    <lineage>
        <taxon>Bacteria</taxon>
        <taxon>Pseudomonadati</taxon>
        <taxon>Pseudomonadota</taxon>
        <taxon>Gammaproteobacteria</taxon>
        <taxon>Enterobacterales</taxon>
        <taxon>Morganellaceae</taxon>
        <taxon>Providencia</taxon>
    </lineage>
</organism>